<gene>
    <name evidence="1" type="ORF">SAMN04487935_2038</name>
</gene>
<keyword evidence="2" id="KW-1185">Reference proteome</keyword>
<dbReference type="STRING" id="1128970.SAMN04487935_2038"/>
<accession>A0A1G8XS56</accession>
<evidence type="ECO:0000313" key="1">
    <source>
        <dbReference type="EMBL" id="SDJ93307.1"/>
    </source>
</evidence>
<proteinExistence type="predicted"/>
<dbReference type="OrthoDB" id="1433139at2"/>
<protein>
    <submittedName>
        <fullName evidence="1">Uncharacterized protein</fullName>
    </submittedName>
</protein>
<dbReference type="EMBL" id="FNEZ01000003">
    <property type="protein sequence ID" value="SDJ93307.1"/>
    <property type="molecule type" value="Genomic_DNA"/>
</dbReference>
<dbReference type="RefSeq" id="WP_091394826.1">
    <property type="nucleotide sequence ID" value="NZ_BKAI01000011.1"/>
</dbReference>
<sequence length="109" mass="12856">MTDNDWNDFINSVLLESKQFEKISSEILGKTYVEKFSLNKNPQTEIEVGYYIAENLLIYFNIFNPNVPGYNKYCEFYKYDFDEKESYGNPGLEFTEINRTGILSMLKMV</sequence>
<evidence type="ECO:0000313" key="2">
    <source>
        <dbReference type="Proteomes" id="UP000199580"/>
    </source>
</evidence>
<name>A0A1G8XS56_9FLAO</name>
<dbReference type="Proteomes" id="UP000199580">
    <property type="component" value="Unassembled WGS sequence"/>
</dbReference>
<reference evidence="1 2" key="1">
    <citation type="submission" date="2016-10" db="EMBL/GenBank/DDBJ databases">
        <authorList>
            <person name="de Groot N.N."/>
        </authorList>
    </citation>
    <scope>NUCLEOTIDE SEQUENCE [LARGE SCALE GENOMIC DNA]</scope>
    <source>
        <strain evidence="1 2">CGMCC 1.10076</strain>
    </source>
</reference>
<dbReference type="AlphaFoldDB" id="A0A1G8XS56"/>
<organism evidence="1 2">
    <name type="scientific">Flavobacterium noncentrifugens</name>
    <dbReference type="NCBI Taxonomy" id="1128970"/>
    <lineage>
        <taxon>Bacteria</taxon>
        <taxon>Pseudomonadati</taxon>
        <taxon>Bacteroidota</taxon>
        <taxon>Flavobacteriia</taxon>
        <taxon>Flavobacteriales</taxon>
        <taxon>Flavobacteriaceae</taxon>
        <taxon>Flavobacterium</taxon>
    </lineage>
</organism>